<sequence>MNAQTNSNPKSNEKYKPPSNFNSSTVNTNVVTHTHKVDKGKPKANGGKIAIKAGHLWMMKVKVLNKEKSLSREVYALLDSGSQLSFITRKLAAEMEFDH</sequence>
<feature type="region of interest" description="Disordered" evidence="1">
    <location>
        <begin position="1"/>
        <end position="26"/>
    </location>
</feature>
<dbReference type="EMBL" id="LIAE01007409">
    <property type="protein sequence ID" value="PAV79508.1"/>
    <property type="molecule type" value="Genomic_DNA"/>
</dbReference>
<proteinExistence type="predicted"/>
<reference evidence="2 3" key="1">
    <citation type="journal article" date="2017" name="Curr. Biol.">
        <title>Genome architecture and evolution of a unichromosomal asexual nematode.</title>
        <authorList>
            <person name="Fradin H."/>
            <person name="Zegar C."/>
            <person name="Gutwein M."/>
            <person name="Lucas J."/>
            <person name="Kovtun M."/>
            <person name="Corcoran D."/>
            <person name="Baugh L.R."/>
            <person name="Kiontke K."/>
            <person name="Gunsalus K."/>
            <person name="Fitch D.H."/>
            <person name="Piano F."/>
        </authorList>
    </citation>
    <scope>NUCLEOTIDE SEQUENCE [LARGE SCALE GENOMIC DNA]</scope>
    <source>
        <strain evidence="2">PF1309</strain>
    </source>
</reference>
<feature type="compositionally biased region" description="Polar residues" evidence="1">
    <location>
        <begin position="1"/>
        <end position="10"/>
    </location>
</feature>
<gene>
    <name evidence="2" type="ORF">WR25_10398</name>
</gene>
<evidence type="ECO:0000256" key="1">
    <source>
        <dbReference type="SAM" id="MobiDB-lite"/>
    </source>
</evidence>
<evidence type="ECO:0000313" key="3">
    <source>
        <dbReference type="Proteomes" id="UP000218231"/>
    </source>
</evidence>
<protein>
    <submittedName>
        <fullName evidence="2">Uncharacterized protein</fullName>
    </submittedName>
</protein>
<name>A0A2A2L002_9BILA</name>
<keyword evidence="3" id="KW-1185">Reference proteome</keyword>
<dbReference type="AlphaFoldDB" id="A0A2A2L002"/>
<comment type="caution">
    <text evidence="2">The sequence shown here is derived from an EMBL/GenBank/DDBJ whole genome shotgun (WGS) entry which is preliminary data.</text>
</comment>
<dbReference type="Proteomes" id="UP000218231">
    <property type="component" value="Unassembled WGS sequence"/>
</dbReference>
<organism evidence="2 3">
    <name type="scientific">Diploscapter pachys</name>
    <dbReference type="NCBI Taxonomy" id="2018661"/>
    <lineage>
        <taxon>Eukaryota</taxon>
        <taxon>Metazoa</taxon>
        <taxon>Ecdysozoa</taxon>
        <taxon>Nematoda</taxon>
        <taxon>Chromadorea</taxon>
        <taxon>Rhabditida</taxon>
        <taxon>Rhabditina</taxon>
        <taxon>Rhabditomorpha</taxon>
        <taxon>Rhabditoidea</taxon>
        <taxon>Rhabditidae</taxon>
        <taxon>Diploscapter</taxon>
    </lineage>
</organism>
<evidence type="ECO:0000313" key="2">
    <source>
        <dbReference type="EMBL" id="PAV79508.1"/>
    </source>
</evidence>
<accession>A0A2A2L002</accession>